<evidence type="ECO:0000313" key="6">
    <source>
        <dbReference type="EMBL" id="KAH7052380.1"/>
    </source>
</evidence>
<dbReference type="Gene3D" id="3.30.1120.10">
    <property type="match status" value="1"/>
</dbReference>
<feature type="domain" description="Sulfatase N-terminal" evidence="5">
    <location>
        <begin position="10"/>
        <end position="454"/>
    </location>
</feature>
<dbReference type="Pfam" id="PF00884">
    <property type="entry name" value="Sulfatase"/>
    <property type="match status" value="1"/>
</dbReference>
<dbReference type="InterPro" id="IPR050738">
    <property type="entry name" value="Sulfatase"/>
</dbReference>
<dbReference type="CDD" id="cd16025">
    <property type="entry name" value="PAS_like"/>
    <property type="match status" value="1"/>
</dbReference>
<keyword evidence="4" id="KW-0106">Calcium</keyword>
<dbReference type="InterPro" id="IPR024607">
    <property type="entry name" value="Sulfatase_CS"/>
</dbReference>
<keyword evidence="2" id="KW-0479">Metal-binding</keyword>
<dbReference type="Proteomes" id="UP000774617">
    <property type="component" value="Unassembled WGS sequence"/>
</dbReference>
<comment type="similarity">
    <text evidence="1">Belongs to the sulfatase family.</text>
</comment>
<name>A0ABQ8GDE7_9PEZI</name>
<dbReference type="PROSITE" id="PS00149">
    <property type="entry name" value="SULFATASE_2"/>
    <property type="match status" value="1"/>
</dbReference>
<organism evidence="6 7">
    <name type="scientific">Macrophomina phaseolina</name>
    <dbReference type="NCBI Taxonomy" id="35725"/>
    <lineage>
        <taxon>Eukaryota</taxon>
        <taxon>Fungi</taxon>
        <taxon>Dikarya</taxon>
        <taxon>Ascomycota</taxon>
        <taxon>Pezizomycotina</taxon>
        <taxon>Dothideomycetes</taxon>
        <taxon>Dothideomycetes incertae sedis</taxon>
        <taxon>Botryosphaeriales</taxon>
        <taxon>Botryosphaeriaceae</taxon>
        <taxon>Macrophomina</taxon>
    </lineage>
</organism>
<dbReference type="InterPro" id="IPR000917">
    <property type="entry name" value="Sulfatase_N"/>
</dbReference>
<evidence type="ECO:0000256" key="4">
    <source>
        <dbReference type="ARBA" id="ARBA00022837"/>
    </source>
</evidence>
<proteinExistence type="inferred from homology"/>
<evidence type="ECO:0000256" key="3">
    <source>
        <dbReference type="ARBA" id="ARBA00022801"/>
    </source>
</evidence>
<evidence type="ECO:0000256" key="2">
    <source>
        <dbReference type="ARBA" id="ARBA00022723"/>
    </source>
</evidence>
<evidence type="ECO:0000313" key="7">
    <source>
        <dbReference type="Proteomes" id="UP000774617"/>
    </source>
</evidence>
<evidence type="ECO:0000256" key="1">
    <source>
        <dbReference type="ARBA" id="ARBA00008779"/>
    </source>
</evidence>
<evidence type="ECO:0000259" key="5">
    <source>
        <dbReference type="Pfam" id="PF00884"/>
    </source>
</evidence>
<protein>
    <submittedName>
        <fullName evidence="6">Arylsulfatase</fullName>
    </submittedName>
</protein>
<dbReference type="Gene3D" id="3.40.720.10">
    <property type="entry name" value="Alkaline Phosphatase, subunit A"/>
    <property type="match status" value="1"/>
</dbReference>
<keyword evidence="3" id="KW-0378">Hydrolase</keyword>
<gene>
    <name evidence="6" type="ORF">B0J12DRAFT_571898</name>
</gene>
<comment type="caution">
    <text evidence="6">The sequence shown here is derived from an EMBL/GenBank/DDBJ whole genome shotgun (WGS) entry which is preliminary data.</text>
</comment>
<dbReference type="PANTHER" id="PTHR42693">
    <property type="entry name" value="ARYLSULFATASE FAMILY MEMBER"/>
    <property type="match status" value="1"/>
</dbReference>
<accession>A0ABQ8GDE7</accession>
<dbReference type="InterPro" id="IPR017850">
    <property type="entry name" value="Alkaline_phosphatase_core_sf"/>
</dbReference>
<dbReference type="PANTHER" id="PTHR42693:SF33">
    <property type="entry name" value="ARYLSULFATASE"/>
    <property type="match status" value="1"/>
</dbReference>
<reference evidence="6 7" key="1">
    <citation type="journal article" date="2021" name="Nat. Commun.">
        <title>Genetic determinants of endophytism in the Arabidopsis root mycobiome.</title>
        <authorList>
            <person name="Mesny F."/>
            <person name="Miyauchi S."/>
            <person name="Thiergart T."/>
            <person name="Pickel B."/>
            <person name="Atanasova L."/>
            <person name="Karlsson M."/>
            <person name="Huettel B."/>
            <person name="Barry K.W."/>
            <person name="Haridas S."/>
            <person name="Chen C."/>
            <person name="Bauer D."/>
            <person name="Andreopoulos W."/>
            <person name="Pangilinan J."/>
            <person name="LaButti K."/>
            <person name="Riley R."/>
            <person name="Lipzen A."/>
            <person name="Clum A."/>
            <person name="Drula E."/>
            <person name="Henrissat B."/>
            <person name="Kohler A."/>
            <person name="Grigoriev I.V."/>
            <person name="Martin F.M."/>
            <person name="Hacquard S."/>
        </authorList>
    </citation>
    <scope>NUCLEOTIDE SEQUENCE [LARGE SCALE GENOMIC DNA]</scope>
    <source>
        <strain evidence="6 7">MPI-SDFR-AT-0080</strain>
    </source>
</reference>
<dbReference type="SUPFAM" id="SSF53649">
    <property type="entry name" value="Alkaline phosphatase-like"/>
    <property type="match status" value="1"/>
</dbReference>
<keyword evidence="7" id="KW-1185">Reference proteome</keyword>
<dbReference type="EMBL" id="JAGTJR010000011">
    <property type="protein sequence ID" value="KAH7052380.1"/>
    <property type="molecule type" value="Genomic_DNA"/>
</dbReference>
<sequence>MASTAHGKRPNFLIIVADDLGFSDVGAFGSEIRTPNIDSLAKGGVRFTDFHAASACSPTRSMLLSGTDNHIAGVGAMAESIPEFQRGKPGYEGYLNDRVVPLPELLRDSGYYTLMSGKWHLGLHREKWPCARGFDRSYSLLPGAANHYGHEPHMDPQDKEPGLMKEFPVFYVEDDHQIEPSNLGKGFPNGSFYSSDAFSAKMCQYLDERTPSDRDKPFFAYLPFSAPHWPLQCSEEDRATYKGCYDDGPEALRQARLRKLKEMGIVPKHAVPHPVVAPQQHMDPKEERFLSREWDGLSADQKAFSSRTMEIYAGMVQRMDTCIGQVLDKLRSTGELENTLVLFMSDNGAEGLLLEALPVINENIFDHIKNYYDNSLENLGNYNSFCWYGPQWASAATAPSRLYKCFTAEGGIRVPLILNYAPLTASAEDRGTGIDHSFATVMDIAPTVLDLAGVTHPGTNWKGREIKPMRGKSWVPYLTRSSAAAASIHEQGFVQGWELFGRMAIRKQHFKATFIPEPFGPNRWQLFDLAADPGETKDLAGAQPEKLKELLLAWDRYVEEVGLVGEAPEHGTFVAD</sequence>